<sequence length="147" mass="16204">MTASGKFAPKLMIVQVHAAEFCLNPNGELAGDVRLGSLEFDRVWLQAEVADIAAEAVLLNDTTGQIEVHLQPANPFHAKFLAEVKVGDYVCAIGQVQVTTYEGSDTPEIILEAHQVAILPDAEQRRQLWQSELTELQSKVYGFNIQQ</sequence>
<dbReference type="InterPro" id="IPR032245">
    <property type="entry name" value="RMI2"/>
</dbReference>
<dbReference type="GO" id="GO:0016607">
    <property type="term" value="C:nuclear speck"/>
    <property type="evidence" value="ECO:0007669"/>
    <property type="project" value="TreeGrafter"/>
</dbReference>
<dbReference type="Gene3D" id="2.40.50.140">
    <property type="entry name" value="Nucleic acid-binding proteins"/>
    <property type="match status" value="1"/>
</dbReference>
<dbReference type="EMBL" id="JALJOR010000001">
    <property type="protein sequence ID" value="KAK9829747.1"/>
    <property type="molecule type" value="Genomic_DNA"/>
</dbReference>
<organism evidence="1 2">
    <name type="scientific">[Myrmecia] bisecta</name>
    <dbReference type="NCBI Taxonomy" id="41462"/>
    <lineage>
        <taxon>Eukaryota</taxon>
        <taxon>Viridiplantae</taxon>
        <taxon>Chlorophyta</taxon>
        <taxon>core chlorophytes</taxon>
        <taxon>Trebouxiophyceae</taxon>
        <taxon>Trebouxiales</taxon>
        <taxon>Trebouxiaceae</taxon>
        <taxon>Myrmecia</taxon>
    </lineage>
</organism>
<name>A0AAW1R7G9_9CHLO</name>
<dbReference type="GO" id="GO:0005829">
    <property type="term" value="C:cytosol"/>
    <property type="evidence" value="ECO:0007669"/>
    <property type="project" value="TreeGrafter"/>
</dbReference>
<dbReference type="PANTHER" id="PTHR33962:SF1">
    <property type="entry name" value="RECQ-MEDIATED GENOME INSTABILITY PROTEIN 2"/>
    <property type="match status" value="1"/>
</dbReference>
<proteinExistence type="predicted"/>
<dbReference type="GO" id="GO:0043007">
    <property type="term" value="P:maintenance of rDNA"/>
    <property type="evidence" value="ECO:0007669"/>
    <property type="project" value="TreeGrafter"/>
</dbReference>
<dbReference type="GO" id="GO:0006281">
    <property type="term" value="P:DNA repair"/>
    <property type="evidence" value="ECO:0007669"/>
    <property type="project" value="TreeGrafter"/>
</dbReference>
<dbReference type="InterPro" id="IPR012340">
    <property type="entry name" value="NA-bd_OB-fold"/>
</dbReference>
<gene>
    <name evidence="1" type="ORF">WJX72_007653</name>
</gene>
<protein>
    <submittedName>
        <fullName evidence="1">Uncharacterized protein</fullName>
    </submittedName>
</protein>
<reference evidence="1 2" key="1">
    <citation type="journal article" date="2024" name="Nat. Commun.">
        <title>Phylogenomics reveals the evolutionary origins of lichenization in chlorophyte algae.</title>
        <authorList>
            <person name="Puginier C."/>
            <person name="Libourel C."/>
            <person name="Otte J."/>
            <person name="Skaloud P."/>
            <person name="Haon M."/>
            <person name="Grisel S."/>
            <person name="Petersen M."/>
            <person name="Berrin J.G."/>
            <person name="Delaux P.M."/>
            <person name="Dal Grande F."/>
            <person name="Keller J."/>
        </authorList>
    </citation>
    <scope>NUCLEOTIDE SEQUENCE [LARGE SCALE GENOMIC DNA]</scope>
    <source>
        <strain evidence="1 2">SAG 2043</strain>
    </source>
</reference>
<dbReference type="Pfam" id="PF16100">
    <property type="entry name" value="RMI2"/>
    <property type="match status" value="1"/>
</dbReference>
<comment type="caution">
    <text evidence="1">The sequence shown here is derived from an EMBL/GenBank/DDBJ whole genome shotgun (WGS) entry which is preliminary data.</text>
</comment>
<dbReference type="GO" id="GO:0033045">
    <property type="term" value="P:regulation of sister chromatid segregation"/>
    <property type="evidence" value="ECO:0007669"/>
    <property type="project" value="TreeGrafter"/>
</dbReference>
<dbReference type="GO" id="GO:2000042">
    <property type="term" value="P:negative regulation of double-strand break repair via homologous recombination"/>
    <property type="evidence" value="ECO:0007669"/>
    <property type="project" value="TreeGrafter"/>
</dbReference>
<evidence type="ECO:0000313" key="2">
    <source>
        <dbReference type="Proteomes" id="UP001489004"/>
    </source>
</evidence>
<evidence type="ECO:0000313" key="1">
    <source>
        <dbReference type="EMBL" id="KAK9829747.1"/>
    </source>
</evidence>
<accession>A0AAW1R7G9</accession>
<dbReference type="PANTHER" id="PTHR33962">
    <property type="entry name" value="RECQ-MEDIATED GENOME INSTABILITY PROTEIN 2 RMI2"/>
    <property type="match status" value="1"/>
</dbReference>
<keyword evidence="2" id="KW-1185">Reference proteome</keyword>
<dbReference type="Proteomes" id="UP001489004">
    <property type="component" value="Unassembled WGS sequence"/>
</dbReference>
<dbReference type="AlphaFoldDB" id="A0AAW1R7G9"/>